<organism evidence="4 5">
    <name type="scientific">Saguinus oedipus</name>
    <name type="common">Cotton-top tamarin</name>
    <name type="synonym">Oedipomidas oedipus</name>
    <dbReference type="NCBI Taxonomy" id="9490"/>
    <lineage>
        <taxon>Eukaryota</taxon>
        <taxon>Metazoa</taxon>
        <taxon>Chordata</taxon>
        <taxon>Craniata</taxon>
        <taxon>Vertebrata</taxon>
        <taxon>Euteleostomi</taxon>
        <taxon>Mammalia</taxon>
        <taxon>Eutheria</taxon>
        <taxon>Euarchontoglires</taxon>
        <taxon>Primates</taxon>
        <taxon>Haplorrhini</taxon>
        <taxon>Platyrrhini</taxon>
        <taxon>Cebidae</taxon>
        <taxon>Callitrichinae</taxon>
        <taxon>Saguinus</taxon>
    </lineage>
</organism>
<keyword evidence="5" id="KW-1185">Reference proteome</keyword>
<dbReference type="PANTHER" id="PTHR23214:SF1">
    <property type="entry name" value="NEUROFILAMENT HEAVY POLYPEPTIDE"/>
    <property type="match status" value="1"/>
</dbReference>
<evidence type="ECO:0000313" key="4">
    <source>
        <dbReference type="EMBL" id="KAK2119022.1"/>
    </source>
</evidence>
<protein>
    <submittedName>
        <fullName evidence="4">Uncharacterized protein</fullName>
    </submittedName>
</protein>
<comment type="subcellular location">
    <subcellularLocation>
        <location evidence="1">Cytoplasm</location>
    </subcellularLocation>
</comment>
<name>A0ABQ9WBP7_SAGOE</name>
<dbReference type="EMBL" id="JASSZA010000001">
    <property type="protein sequence ID" value="KAK2119022.1"/>
    <property type="molecule type" value="Genomic_DNA"/>
</dbReference>
<keyword evidence="2" id="KW-0963">Cytoplasm</keyword>
<evidence type="ECO:0000313" key="5">
    <source>
        <dbReference type="Proteomes" id="UP001266305"/>
    </source>
</evidence>
<keyword evidence="3" id="KW-0597">Phosphoprotein</keyword>
<reference evidence="4 5" key="1">
    <citation type="submission" date="2023-05" db="EMBL/GenBank/DDBJ databases">
        <title>B98-5 Cell Line De Novo Hybrid Assembly: An Optical Mapping Approach.</title>
        <authorList>
            <person name="Kananen K."/>
            <person name="Auerbach J.A."/>
            <person name="Kautto E."/>
            <person name="Blachly J.S."/>
        </authorList>
    </citation>
    <scope>NUCLEOTIDE SEQUENCE [LARGE SCALE GENOMIC DNA]</scope>
    <source>
        <strain evidence="4">B95-8</strain>
        <tissue evidence="4">Cell line</tissue>
    </source>
</reference>
<gene>
    <name evidence="4" type="ORF">P7K49_000408</name>
</gene>
<proteinExistence type="predicted"/>
<dbReference type="Proteomes" id="UP001266305">
    <property type="component" value="Unassembled WGS sequence"/>
</dbReference>
<comment type="caution">
    <text evidence="4">The sequence shown here is derived from an EMBL/GenBank/DDBJ whole genome shotgun (WGS) entry which is preliminary data.</text>
</comment>
<evidence type="ECO:0000256" key="1">
    <source>
        <dbReference type="ARBA" id="ARBA00004496"/>
    </source>
</evidence>
<sequence>MGELHDRDDRDVREIRDAVLCLGSARSRLRLEQEHLLEDITHEKAQALWEECGYLRRHRQIQGCASAQAQVQAETRDALKCDVTSALRKIRAQLEGHAVQSTLQRSGSE</sequence>
<dbReference type="PANTHER" id="PTHR23214">
    <property type="entry name" value="NEUROFILAMENT TRIPLET H PROTEIN"/>
    <property type="match status" value="1"/>
</dbReference>
<evidence type="ECO:0000256" key="2">
    <source>
        <dbReference type="ARBA" id="ARBA00022490"/>
    </source>
</evidence>
<accession>A0ABQ9WBP7</accession>
<evidence type="ECO:0000256" key="3">
    <source>
        <dbReference type="ARBA" id="ARBA00022553"/>
    </source>
</evidence>